<accession>A0A8T1V1K6</accession>
<sequence>MEKQLVDDMGGHGRALEALQKVLDDRRKKFLKDFDRATIVEQRRRRDALEEVDPATIVDDVYAVLQEQYGEVTVDELRSFGLFRWTPDQRLECAFILLVVLMRKLPKKDGEVDNFDEHITRSVLLWQRFEHFVAFYRRVKSIAFCGIPVALSEFHAGARFGEIDGICIKEPSPRTVVKAINQHDTKPVSDGSACFTNLDGDVKLFEMKTIAINGDSASAGDLLMRVRLIVGNEQVQCNEVIQCKLLQTKQKMSKATYEKEKAKAMKGNSDVFLLITSAELADCFALPPQCGIVSKDEFVQYFGPFASPRVSKSSGTTEYQHRFVFPVMSDRRGGRRNCQSHYA</sequence>
<name>A0A8T1V1K6_9STRA</name>
<dbReference type="EMBL" id="JAGDFM010001563">
    <property type="protein sequence ID" value="KAG7375162.1"/>
    <property type="molecule type" value="Genomic_DNA"/>
</dbReference>
<gene>
    <name evidence="1" type="ORF">PHYPSEUDO_002977</name>
</gene>
<evidence type="ECO:0000313" key="2">
    <source>
        <dbReference type="Proteomes" id="UP000694044"/>
    </source>
</evidence>
<proteinExistence type="predicted"/>
<organism evidence="1 2">
    <name type="scientific">Phytophthora pseudosyringae</name>
    <dbReference type="NCBI Taxonomy" id="221518"/>
    <lineage>
        <taxon>Eukaryota</taxon>
        <taxon>Sar</taxon>
        <taxon>Stramenopiles</taxon>
        <taxon>Oomycota</taxon>
        <taxon>Peronosporomycetes</taxon>
        <taxon>Peronosporales</taxon>
        <taxon>Peronosporaceae</taxon>
        <taxon>Phytophthora</taxon>
    </lineage>
</organism>
<dbReference type="AlphaFoldDB" id="A0A8T1V1K6"/>
<comment type="caution">
    <text evidence="1">The sequence shown here is derived from an EMBL/GenBank/DDBJ whole genome shotgun (WGS) entry which is preliminary data.</text>
</comment>
<evidence type="ECO:0008006" key="3">
    <source>
        <dbReference type="Google" id="ProtNLM"/>
    </source>
</evidence>
<reference evidence="1" key="1">
    <citation type="submission" date="2021-02" db="EMBL/GenBank/DDBJ databases">
        <authorList>
            <person name="Palmer J.M."/>
        </authorList>
    </citation>
    <scope>NUCLEOTIDE SEQUENCE</scope>
    <source>
        <strain evidence="1">SCRP734</strain>
    </source>
</reference>
<protein>
    <recommendedName>
        <fullName evidence="3">Crinkler (CRN) family protein</fullName>
    </recommendedName>
</protein>
<dbReference type="OrthoDB" id="123702at2759"/>
<dbReference type="Proteomes" id="UP000694044">
    <property type="component" value="Unassembled WGS sequence"/>
</dbReference>
<keyword evidence="2" id="KW-1185">Reference proteome</keyword>
<evidence type="ECO:0000313" key="1">
    <source>
        <dbReference type="EMBL" id="KAG7375162.1"/>
    </source>
</evidence>